<proteinExistence type="predicted"/>
<dbReference type="PANTHER" id="PTHR43123">
    <property type="entry name" value="POLYSACCHARIDE DEACETYLASE-RELATED"/>
    <property type="match status" value="1"/>
</dbReference>
<accession>A0A2J6QPU5</accession>
<keyword evidence="4" id="KW-1185">Reference proteome</keyword>
<keyword evidence="2" id="KW-0472">Membrane</keyword>
<dbReference type="GO" id="GO:0005975">
    <property type="term" value="P:carbohydrate metabolic process"/>
    <property type="evidence" value="ECO:0007669"/>
    <property type="project" value="InterPro"/>
</dbReference>
<reference evidence="3 4" key="1">
    <citation type="submission" date="2016-05" db="EMBL/GenBank/DDBJ databases">
        <title>A degradative enzymes factory behind the ericoid mycorrhizal symbiosis.</title>
        <authorList>
            <consortium name="DOE Joint Genome Institute"/>
            <person name="Martino E."/>
            <person name="Morin E."/>
            <person name="Grelet G."/>
            <person name="Kuo A."/>
            <person name="Kohler A."/>
            <person name="Daghino S."/>
            <person name="Barry K."/>
            <person name="Choi C."/>
            <person name="Cichocki N."/>
            <person name="Clum A."/>
            <person name="Copeland A."/>
            <person name="Hainaut M."/>
            <person name="Haridas S."/>
            <person name="Labutti K."/>
            <person name="Lindquist E."/>
            <person name="Lipzen A."/>
            <person name="Khouja H.-R."/>
            <person name="Murat C."/>
            <person name="Ohm R."/>
            <person name="Olson A."/>
            <person name="Spatafora J."/>
            <person name="Veneault-Fourrey C."/>
            <person name="Henrissat B."/>
            <person name="Grigoriev I."/>
            <person name="Martin F."/>
            <person name="Perotto S."/>
        </authorList>
    </citation>
    <scope>NUCLEOTIDE SEQUENCE [LARGE SCALE GENOMIC DNA]</scope>
    <source>
        <strain evidence="3 4">UAMH 7357</strain>
    </source>
</reference>
<sequence>MTFAPRISSVFLFKIPTFFVALMFMHNSTPYELPSNNPKIKPFVWDDKYDFPRDLVGYGENSFNPQWPGGAKIAVSFVINYEEGAENIVLNGDLHSETHGKHPAEAPKSKNELSTSNPSMTTVPDLESGAFSVCSTKKIFK</sequence>
<name>A0A2J6QPU5_9HELO</name>
<feature type="region of interest" description="Disordered" evidence="1">
    <location>
        <begin position="92"/>
        <end position="123"/>
    </location>
</feature>
<feature type="transmembrane region" description="Helical" evidence="2">
    <location>
        <begin position="6"/>
        <end position="25"/>
    </location>
</feature>
<evidence type="ECO:0000256" key="1">
    <source>
        <dbReference type="SAM" id="MobiDB-lite"/>
    </source>
</evidence>
<dbReference type="PANTHER" id="PTHR43123:SF1">
    <property type="entry name" value="POLYSACCHARIDE DEACETYLASE-RELATED"/>
    <property type="match status" value="1"/>
</dbReference>
<protein>
    <submittedName>
        <fullName evidence="3">Carbohydrate esterase family 4 protein</fullName>
    </submittedName>
</protein>
<dbReference type="STRING" id="1745343.A0A2J6QPU5"/>
<dbReference type="OrthoDB" id="9970124at2759"/>
<evidence type="ECO:0000256" key="2">
    <source>
        <dbReference type="SAM" id="Phobius"/>
    </source>
</evidence>
<dbReference type="EMBL" id="KZ613464">
    <property type="protein sequence ID" value="PMD28272.1"/>
    <property type="molecule type" value="Genomic_DNA"/>
</dbReference>
<dbReference type="AlphaFoldDB" id="A0A2J6QPU5"/>
<dbReference type="InterPro" id="IPR011330">
    <property type="entry name" value="Glyco_hydro/deAcase_b/a-brl"/>
</dbReference>
<dbReference type="Gene3D" id="3.20.20.370">
    <property type="entry name" value="Glycoside hydrolase/deacetylase"/>
    <property type="match status" value="1"/>
</dbReference>
<dbReference type="Proteomes" id="UP000235672">
    <property type="component" value="Unassembled WGS sequence"/>
</dbReference>
<organism evidence="3 4">
    <name type="scientific">Hyaloscypha hepaticicola</name>
    <dbReference type="NCBI Taxonomy" id="2082293"/>
    <lineage>
        <taxon>Eukaryota</taxon>
        <taxon>Fungi</taxon>
        <taxon>Dikarya</taxon>
        <taxon>Ascomycota</taxon>
        <taxon>Pezizomycotina</taxon>
        <taxon>Leotiomycetes</taxon>
        <taxon>Helotiales</taxon>
        <taxon>Hyaloscyphaceae</taxon>
        <taxon>Hyaloscypha</taxon>
    </lineage>
</organism>
<keyword evidence="2" id="KW-1133">Transmembrane helix</keyword>
<feature type="compositionally biased region" description="Polar residues" evidence="1">
    <location>
        <begin position="112"/>
        <end position="122"/>
    </location>
</feature>
<gene>
    <name evidence="3" type="ORF">NA56DRAFT_714059</name>
</gene>
<feature type="compositionally biased region" description="Basic and acidic residues" evidence="1">
    <location>
        <begin position="94"/>
        <end position="111"/>
    </location>
</feature>
<keyword evidence="2" id="KW-0812">Transmembrane</keyword>
<evidence type="ECO:0000313" key="3">
    <source>
        <dbReference type="EMBL" id="PMD28272.1"/>
    </source>
</evidence>
<evidence type="ECO:0000313" key="4">
    <source>
        <dbReference type="Proteomes" id="UP000235672"/>
    </source>
</evidence>
<dbReference type="SUPFAM" id="SSF88713">
    <property type="entry name" value="Glycoside hydrolase/deacetylase"/>
    <property type="match status" value="1"/>
</dbReference>